<comment type="caution">
    <text evidence="1">The sequence shown here is derived from an EMBL/GenBank/DDBJ whole genome shotgun (WGS) entry which is preliminary data.</text>
</comment>
<protein>
    <submittedName>
        <fullName evidence="1">Uncharacterized protein</fullName>
    </submittedName>
</protein>
<keyword evidence="2" id="KW-1185">Reference proteome</keyword>
<dbReference type="Proteomes" id="UP000631114">
    <property type="component" value="Unassembled WGS sequence"/>
</dbReference>
<dbReference type="EMBL" id="JADFTS010000009">
    <property type="protein sequence ID" value="KAF9590103.1"/>
    <property type="molecule type" value="Genomic_DNA"/>
</dbReference>
<reference evidence="1 2" key="1">
    <citation type="submission" date="2020-10" db="EMBL/GenBank/DDBJ databases">
        <title>The Coptis chinensis genome and diversification of protoberbering-type alkaloids.</title>
        <authorList>
            <person name="Wang B."/>
            <person name="Shu S."/>
            <person name="Song C."/>
            <person name="Liu Y."/>
        </authorList>
    </citation>
    <scope>NUCLEOTIDE SEQUENCE [LARGE SCALE GENOMIC DNA]</scope>
    <source>
        <strain evidence="1">HL-2020</strain>
        <tissue evidence="1">Leaf</tissue>
    </source>
</reference>
<organism evidence="1 2">
    <name type="scientific">Coptis chinensis</name>
    <dbReference type="NCBI Taxonomy" id="261450"/>
    <lineage>
        <taxon>Eukaryota</taxon>
        <taxon>Viridiplantae</taxon>
        <taxon>Streptophyta</taxon>
        <taxon>Embryophyta</taxon>
        <taxon>Tracheophyta</taxon>
        <taxon>Spermatophyta</taxon>
        <taxon>Magnoliopsida</taxon>
        <taxon>Ranunculales</taxon>
        <taxon>Ranunculaceae</taxon>
        <taxon>Coptidoideae</taxon>
        <taxon>Coptis</taxon>
    </lineage>
</organism>
<dbReference type="AlphaFoldDB" id="A0A835H209"/>
<sequence length="153" mass="17091">MVIQKLRWVQILTDGMLSKCVGGLGKETDPVRVELLSAARNIKMAMTVMFLRSLTFISAFSFLGGGGGVDTLEEFGFSAPFPEVTPQPYPPPPGARLMLMKRKHSDVLSELSILEEIEFDAFFAYNKTKTRNRPRRLVSSNAKEVLHNLYAPL</sequence>
<proteinExistence type="predicted"/>
<evidence type="ECO:0000313" key="1">
    <source>
        <dbReference type="EMBL" id="KAF9590103.1"/>
    </source>
</evidence>
<gene>
    <name evidence="1" type="ORF">IFM89_030851</name>
</gene>
<name>A0A835H209_9MAGN</name>
<accession>A0A835H209</accession>
<evidence type="ECO:0000313" key="2">
    <source>
        <dbReference type="Proteomes" id="UP000631114"/>
    </source>
</evidence>